<dbReference type="Gene3D" id="1.10.357.10">
    <property type="entry name" value="Tetracycline Repressor, domain 2"/>
    <property type="match status" value="1"/>
</dbReference>
<dbReference type="GO" id="GO:0006355">
    <property type="term" value="P:regulation of DNA-templated transcription"/>
    <property type="evidence" value="ECO:0007669"/>
    <property type="project" value="UniProtKB-ARBA"/>
</dbReference>
<keyword evidence="6" id="KW-1185">Reference proteome</keyword>
<dbReference type="GO" id="GO:0003677">
    <property type="term" value="F:DNA binding"/>
    <property type="evidence" value="ECO:0007669"/>
    <property type="project" value="UniProtKB-UniRule"/>
</dbReference>
<dbReference type="PROSITE" id="PS50977">
    <property type="entry name" value="HTH_TETR_2"/>
    <property type="match status" value="1"/>
</dbReference>
<dbReference type="EMBL" id="MZMV01000023">
    <property type="protein sequence ID" value="OWV06842.1"/>
    <property type="molecule type" value="Genomic_DNA"/>
</dbReference>
<dbReference type="RefSeq" id="WP_088644607.1">
    <property type="nucleotide sequence ID" value="NZ_MZMV01000023.1"/>
</dbReference>
<dbReference type="InterPro" id="IPR036271">
    <property type="entry name" value="Tet_transcr_reg_TetR-rel_C_sf"/>
</dbReference>
<evidence type="ECO:0000256" key="2">
    <source>
        <dbReference type="PROSITE-ProRule" id="PRU00335"/>
    </source>
</evidence>
<sequence>MSSGPVTAKGAATSRRILDAAAVEFAEQGIAGARIDRITAAARTNKAQVYGYFGNKDGLFDAVIADRADQLMSAVAFDADDLPGSAVAMYDANLRDPRLVRLLTWLRLERQPTGSLGRAVDHEPKLAAIARAQAAGRVRPGDPFDLFTLVLSMAFAWSAASIGYAATADEPDEHHERRRRLLAGCVRDAVSPGTAPPDRPGHPGSLISGPSSS</sequence>
<evidence type="ECO:0000256" key="3">
    <source>
        <dbReference type="SAM" id="MobiDB-lite"/>
    </source>
</evidence>
<dbReference type="AlphaFoldDB" id="A0A246RMR2"/>
<gene>
    <name evidence="5" type="ORF">B5D80_15690</name>
</gene>
<accession>A0A246RMR2</accession>
<dbReference type="SUPFAM" id="SSF46689">
    <property type="entry name" value="Homeodomain-like"/>
    <property type="match status" value="1"/>
</dbReference>
<evidence type="ECO:0000256" key="1">
    <source>
        <dbReference type="ARBA" id="ARBA00023125"/>
    </source>
</evidence>
<dbReference type="Proteomes" id="UP000197174">
    <property type="component" value="Unassembled WGS sequence"/>
</dbReference>
<dbReference type="OrthoDB" id="4726108at2"/>
<dbReference type="InterPro" id="IPR050109">
    <property type="entry name" value="HTH-type_TetR-like_transc_reg"/>
</dbReference>
<reference evidence="5 6" key="1">
    <citation type="submission" date="2017-03" db="EMBL/GenBank/DDBJ databases">
        <title>Whole genome sequence of Micromonospora wenchangensis, isolated from mangrove soil.</title>
        <authorList>
            <person name="Yang H."/>
        </authorList>
    </citation>
    <scope>NUCLEOTIDE SEQUENCE [LARGE SCALE GENOMIC DNA]</scope>
    <source>
        <strain evidence="5 6">CCTCC AA 2012002</strain>
    </source>
</reference>
<dbReference type="InterPro" id="IPR041467">
    <property type="entry name" value="Sco4008_C"/>
</dbReference>
<evidence type="ECO:0000259" key="4">
    <source>
        <dbReference type="PROSITE" id="PS50977"/>
    </source>
</evidence>
<proteinExistence type="predicted"/>
<dbReference type="InterPro" id="IPR009057">
    <property type="entry name" value="Homeodomain-like_sf"/>
</dbReference>
<dbReference type="SUPFAM" id="SSF48498">
    <property type="entry name" value="Tetracyclin repressor-like, C-terminal domain"/>
    <property type="match status" value="1"/>
</dbReference>
<keyword evidence="1 2" id="KW-0238">DNA-binding</keyword>
<feature type="domain" description="HTH tetR-type" evidence="4">
    <location>
        <begin position="11"/>
        <end position="71"/>
    </location>
</feature>
<dbReference type="PANTHER" id="PTHR30328">
    <property type="entry name" value="TRANSCRIPTIONAL REPRESSOR"/>
    <property type="match status" value="1"/>
</dbReference>
<dbReference type="Pfam" id="PF00440">
    <property type="entry name" value="TetR_N"/>
    <property type="match status" value="1"/>
</dbReference>
<dbReference type="PANTHER" id="PTHR30328:SF54">
    <property type="entry name" value="HTH-TYPE TRANSCRIPTIONAL REPRESSOR SCO4008"/>
    <property type="match status" value="1"/>
</dbReference>
<evidence type="ECO:0000313" key="6">
    <source>
        <dbReference type="Proteomes" id="UP000197174"/>
    </source>
</evidence>
<protein>
    <submittedName>
        <fullName evidence="5">TetR family transcriptional regulator</fullName>
    </submittedName>
</protein>
<feature type="DNA-binding region" description="H-T-H motif" evidence="2">
    <location>
        <begin position="34"/>
        <end position="53"/>
    </location>
</feature>
<dbReference type="PRINTS" id="PR00455">
    <property type="entry name" value="HTHTETR"/>
</dbReference>
<feature type="region of interest" description="Disordered" evidence="3">
    <location>
        <begin position="188"/>
        <end position="213"/>
    </location>
</feature>
<dbReference type="InterPro" id="IPR001647">
    <property type="entry name" value="HTH_TetR"/>
</dbReference>
<dbReference type="Pfam" id="PF17926">
    <property type="entry name" value="TetR_C_21"/>
    <property type="match status" value="1"/>
</dbReference>
<organism evidence="5 6">
    <name type="scientific">Micromonospora wenchangensis</name>
    <dbReference type="NCBI Taxonomy" id="1185415"/>
    <lineage>
        <taxon>Bacteria</taxon>
        <taxon>Bacillati</taxon>
        <taxon>Actinomycetota</taxon>
        <taxon>Actinomycetes</taxon>
        <taxon>Micromonosporales</taxon>
        <taxon>Micromonosporaceae</taxon>
        <taxon>Micromonospora</taxon>
    </lineage>
</organism>
<evidence type="ECO:0000313" key="5">
    <source>
        <dbReference type="EMBL" id="OWV06842.1"/>
    </source>
</evidence>
<comment type="caution">
    <text evidence="5">The sequence shown here is derived from an EMBL/GenBank/DDBJ whole genome shotgun (WGS) entry which is preliminary data.</text>
</comment>
<name>A0A246RMR2_9ACTN</name>